<keyword evidence="2" id="KW-1185">Reference proteome</keyword>
<proteinExistence type="predicted"/>
<reference evidence="1" key="1">
    <citation type="journal article" date="2022" name="bioRxiv">
        <title>Sequencing and chromosome-scale assembly of the giantPleurodeles waltlgenome.</title>
        <authorList>
            <person name="Brown T."/>
            <person name="Elewa A."/>
            <person name="Iarovenko S."/>
            <person name="Subramanian E."/>
            <person name="Araus A.J."/>
            <person name="Petzold A."/>
            <person name="Susuki M."/>
            <person name="Suzuki K.-i.T."/>
            <person name="Hayashi T."/>
            <person name="Toyoda A."/>
            <person name="Oliveira C."/>
            <person name="Osipova E."/>
            <person name="Leigh N.D."/>
            <person name="Simon A."/>
            <person name="Yun M.H."/>
        </authorList>
    </citation>
    <scope>NUCLEOTIDE SEQUENCE</scope>
    <source>
        <strain evidence="1">20211129_DDA</strain>
        <tissue evidence="1">Liver</tissue>
    </source>
</reference>
<evidence type="ECO:0000313" key="2">
    <source>
        <dbReference type="Proteomes" id="UP001066276"/>
    </source>
</evidence>
<evidence type="ECO:0000313" key="1">
    <source>
        <dbReference type="EMBL" id="KAJ1156809.1"/>
    </source>
</evidence>
<gene>
    <name evidence="1" type="ORF">NDU88_009526</name>
</gene>
<organism evidence="1 2">
    <name type="scientific">Pleurodeles waltl</name>
    <name type="common">Iberian ribbed newt</name>
    <dbReference type="NCBI Taxonomy" id="8319"/>
    <lineage>
        <taxon>Eukaryota</taxon>
        <taxon>Metazoa</taxon>
        <taxon>Chordata</taxon>
        <taxon>Craniata</taxon>
        <taxon>Vertebrata</taxon>
        <taxon>Euteleostomi</taxon>
        <taxon>Amphibia</taxon>
        <taxon>Batrachia</taxon>
        <taxon>Caudata</taxon>
        <taxon>Salamandroidea</taxon>
        <taxon>Salamandridae</taxon>
        <taxon>Pleurodelinae</taxon>
        <taxon>Pleurodeles</taxon>
    </lineage>
</organism>
<dbReference type="EMBL" id="JANPWB010000009">
    <property type="protein sequence ID" value="KAJ1156809.1"/>
    <property type="molecule type" value="Genomic_DNA"/>
</dbReference>
<dbReference type="Proteomes" id="UP001066276">
    <property type="component" value="Chromosome 5"/>
</dbReference>
<accession>A0AAV7RVG9</accession>
<name>A0AAV7RVG9_PLEWA</name>
<dbReference type="AlphaFoldDB" id="A0AAV7RVG9"/>
<protein>
    <submittedName>
        <fullName evidence="1">Uncharacterized protein</fullName>
    </submittedName>
</protein>
<comment type="caution">
    <text evidence="1">The sequence shown here is derived from an EMBL/GenBank/DDBJ whole genome shotgun (WGS) entry which is preliminary data.</text>
</comment>
<sequence length="90" mass="9504">MPKASESAYLTCEQFHCISADVGSRFAWPAFAGSVIGGLAQPHPAARSRECVESRCPKSSSITAAHRTRGLGDAGPCLLKRGDAMSRRGL</sequence>